<dbReference type="Gene3D" id="1.10.10.10">
    <property type="entry name" value="Winged helix-like DNA-binding domain superfamily/Winged helix DNA-binding domain"/>
    <property type="match status" value="1"/>
</dbReference>
<dbReference type="Pfam" id="PF01614">
    <property type="entry name" value="IclR_C"/>
    <property type="match status" value="1"/>
</dbReference>
<dbReference type="InterPro" id="IPR036388">
    <property type="entry name" value="WH-like_DNA-bd_sf"/>
</dbReference>
<keyword evidence="7" id="KW-1185">Reference proteome</keyword>
<dbReference type="PROSITE" id="PS51078">
    <property type="entry name" value="ICLR_ED"/>
    <property type="match status" value="1"/>
</dbReference>
<dbReference type="GO" id="GO:0003677">
    <property type="term" value="F:DNA binding"/>
    <property type="evidence" value="ECO:0007669"/>
    <property type="project" value="UniProtKB-KW"/>
</dbReference>
<dbReference type="GO" id="GO:0045892">
    <property type="term" value="P:negative regulation of DNA-templated transcription"/>
    <property type="evidence" value="ECO:0007669"/>
    <property type="project" value="UniProtKB-ARBA"/>
</dbReference>
<accession>A0A9X2CUV8</accession>
<dbReference type="Pfam" id="PF09339">
    <property type="entry name" value="HTH_IclR"/>
    <property type="match status" value="1"/>
</dbReference>
<comment type="caution">
    <text evidence="6">The sequence shown here is derived from an EMBL/GenBank/DDBJ whole genome shotgun (WGS) entry which is preliminary data.</text>
</comment>
<sequence>MSEVIRKSIVILNKIKPSEEKVEWSVTEISRELNIPIQTVHRILSCLSEYGFVYRDNQNKRYKLGLSLMELGLSIRDNLSVRNTALPIMEQLSSDTKESVYLTVQEGCDGIFIDCIDSPHLLKIVEPIGMRRPLCVAASKKVILAFLKPVSQNQIIEELVTKGYIPNVEELKEQLTIIKEQGFAISYGETTEGTVSIAAPIFSWEDEVVGSISVAGPEGRFVGTRLNEIIKLTTKSACEISEELGWFTRV</sequence>
<evidence type="ECO:0000259" key="4">
    <source>
        <dbReference type="PROSITE" id="PS51077"/>
    </source>
</evidence>
<keyword evidence="3" id="KW-0804">Transcription</keyword>
<dbReference type="EMBL" id="JAKRYL010000016">
    <property type="protein sequence ID" value="MCL7748520.1"/>
    <property type="molecule type" value="Genomic_DNA"/>
</dbReference>
<reference evidence="6" key="1">
    <citation type="submission" date="2022-02" db="EMBL/GenBank/DDBJ databases">
        <title>Halalkalibacter sp. nov. isolated from Lonar Lake, India.</title>
        <authorList>
            <person name="Joshi A."/>
            <person name="Thite S."/>
            <person name="Lodha T."/>
        </authorList>
    </citation>
    <scope>NUCLEOTIDE SEQUENCE</scope>
    <source>
        <strain evidence="6">MEB205</strain>
    </source>
</reference>
<proteinExistence type="predicted"/>
<gene>
    <name evidence="6" type="ORF">MF646_15430</name>
</gene>
<name>A0A9X2CUV8_9BACI</name>
<evidence type="ECO:0000259" key="5">
    <source>
        <dbReference type="PROSITE" id="PS51078"/>
    </source>
</evidence>
<dbReference type="AlphaFoldDB" id="A0A9X2CUV8"/>
<evidence type="ECO:0000313" key="6">
    <source>
        <dbReference type="EMBL" id="MCL7748520.1"/>
    </source>
</evidence>
<dbReference type="PROSITE" id="PS51077">
    <property type="entry name" value="HTH_ICLR"/>
    <property type="match status" value="1"/>
</dbReference>
<evidence type="ECO:0000256" key="1">
    <source>
        <dbReference type="ARBA" id="ARBA00023015"/>
    </source>
</evidence>
<dbReference type="CDD" id="cd00090">
    <property type="entry name" value="HTH_ARSR"/>
    <property type="match status" value="1"/>
</dbReference>
<evidence type="ECO:0000256" key="3">
    <source>
        <dbReference type="ARBA" id="ARBA00023163"/>
    </source>
</evidence>
<dbReference type="InterPro" id="IPR050707">
    <property type="entry name" value="HTH_MetabolicPath_Reg"/>
</dbReference>
<dbReference type="InterPro" id="IPR036390">
    <property type="entry name" value="WH_DNA-bd_sf"/>
</dbReference>
<dbReference type="PANTHER" id="PTHR30136:SF24">
    <property type="entry name" value="HTH-TYPE TRANSCRIPTIONAL REPRESSOR ALLR"/>
    <property type="match status" value="1"/>
</dbReference>
<dbReference type="Gene3D" id="3.30.450.40">
    <property type="match status" value="1"/>
</dbReference>
<evidence type="ECO:0000256" key="2">
    <source>
        <dbReference type="ARBA" id="ARBA00023125"/>
    </source>
</evidence>
<dbReference type="PANTHER" id="PTHR30136">
    <property type="entry name" value="HELIX-TURN-HELIX TRANSCRIPTIONAL REGULATOR, ICLR FAMILY"/>
    <property type="match status" value="1"/>
</dbReference>
<dbReference type="GO" id="GO:0003700">
    <property type="term" value="F:DNA-binding transcription factor activity"/>
    <property type="evidence" value="ECO:0007669"/>
    <property type="project" value="TreeGrafter"/>
</dbReference>
<dbReference type="Proteomes" id="UP001139150">
    <property type="component" value="Unassembled WGS sequence"/>
</dbReference>
<dbReference type="RefSeq" id="WP_250097406.1">
    <property type="nucleotide sequence ID" value="NZ_JAKRYL010000016.1"/>
</dbReference>
<dbReference type="SUPFAM" id="SSF46785">
    <property type="entry name" value="Winged helix' DNA-binding domain"/>
    <property type="match status" value="1"/>
</dbReference>
<dbReference type="InterPro" id="IPR005471">
    <property type="entry name" value="Tscrpt_reg_IclR_N"/>
</dbReference>
<dbReference type="InterPro" id="IPR014757">
    <property type="entry name" value="Tscrpt_reg_IclR_C"/>
</dbReference>
<dbReference type="InterPro" id="IPR029016">
    <property type="entry name" value="GAF-like_dom_sf"/>
</dbReference>
<feature type="domain" description="IclR-ED" evidence="5">
    <location>
        <begin position="67"/>
        <end position="246"/>
    </location>
</feature>
<protein>
    <submittedName>
        <fullName evidence="6">IclR family transcriptional regulator</fullName>
    </submittedName>
</protein>
<evidence type="ECO:0000313" key="7">
    <source>
        <dbReference type="Proteomes" id="UP001139150"/>
    </source>
</evidence>
<dbReference type="InterPro" id="IPR011991">
    <property type="entry name" value="ArsR-like_HTH"/>
</dbReference>
<feature type="domain" description="HTH iclR-type" evidence="4">
    <location>
        <begin position="2"/>
        <end position="66"/>
    </location>
</feature>
<keyword evidence="1" id="KW-0805">Transcription regulation</keyword>
<dbReference type="SUPFAM" id="SSF55781">
    <property type="entry name" value="GAF domain-like"/>
    <property type="match status" value="1"/>
</dbReference>
<dbReference type="SMART" id="SM00346">
    <property type="entry name" value="HTH_ICLR"/>
    <property type="match status" value="1"/>
</dbReference>
<keyword evidence="2" id="KW-0238">DNA-binding</keyword>
<organism evidence="6 7">
    <name type="scientific">Halalkalibacter alkaliphilus</name>
    <dbReference type="NCBI Taxonomy" id="2917993"/>
    <lineage>
        <taxon>Bacteria</taxon>
        <taxon>Bacillati</taxon>
        <taxon>Bacillota</taxon>
        <taxon>Bacilli</taxon>
        <taxon>Bacillales</taxon>
        <taxon>Bacillaceae</taxon>
        <taxon>Halalkalibacter</taxon>
    </lineage>
</organism>